<comment type="caution">
    <text evidence="2">The sequence shown here is derived from an EMBL/GenBank/DDBJ whole genome shotgun (WGS) entry which is preliminary data.</text>
</comment>
<proteinExistence type="predicted"/>
<protein>
    <submittedName>
        <fullName evidence="2">Uncharacterized protein</fullName>
    </submittedName>
</protein>
<dbReference type="EMBL" id="JAYMYS010000006">
    <property type="protein sequence ID" value="KAK7388579.1"/>
    <property type="molecule type" value="Genomic_DNA"/>
</dbReference>
<keyword evidence="1" id="KW-0812">Transmembrane</keyword>
<dbReference type="AlphaFoldDB" id="A0AAN9S335"/>
<feature type="transmembrane region" description="Helical" evidence="1">
    <location>
        <begin position="163"/>
        <end position="184"/>
    </location>
</feature>
<keyword evidence="1" id="KW-1133">Transmembrane helix</keyword>
<name>A0AAN9S335_PSOTE</name>
<keyword evidence="1" id="KW-0472">Membrane</keyword>
<organism evidence="2 3">
    <name type="scientific">Psophocarpus tetragonolobus</name>
    <name type="common">Winged bean</name>
    <name type="synonym">Dolichos tetragonolobus</name>
    <dbReference type="NCBI Taxonomy" id="3891"/>
    <lineage>
        <taxon>Eukaryota</taxon>
        <taxon>Viridiplantae</taxon>
        <taxon>Streptophyta</taxon>
        <taxon>Embryophyta</taxon>
        <taxon>Tracheophyta</taxon>
        <taxon>Spermatophyta</taxon>
        <taxon>Magnoliopsida</taxon>
        <taxon>eudicotyledons</taxon>
        <taxon>Gunneridae</taxon>
        <taxon>Pentapetalae</taxon>
        <taxon>rosids</taxon>
        <taxon>fabids</taxon>
        <taxon>Fabales</taxon>
        <taxon>Fabaceae</taxon>
        <taxon>Papilionoideae</taxon>
        <taxon>50 kb inversion clade</taxon>
        <taxon>NPAAA clade</taxon>
        <taxon>indigoferoid/millettioid clade</taxon>
        <taxon>Phaseoleae</taxon>
        <taxon>Psophocarpus</taxon>
    </lineage>
</organism>
<keyword evidence="3" id="KW-1185">Reference proteome</keyword>
<evidence type="ECO:0000313" key="3">
    <source>
        <dbReference type="Proteomes" id="UP001386955"/>
    </source>
</evidence>
<evidence type="ECO:0000256" key="1">
    <source>
        <dbReference type="SAM" id="Phobius"/>
    </source>
</evidence>
<dbReference type="Proteomes" id="UP001386955">
    <property type="component" value="Unassembled WGS sequence"/>
</dbReference>
<sequence>MFIYPYNSYLTKLTEIISVIQVPLSKFNLNLLINHKKQSYWLNTLVMDSFNTSLVLASNAFSSRQNHLSVSQSLSLFGNEKTDQPCNLSVPGLIPIPKSFTSYLVVFLSLPVTLPDQTYQINCRTRTLITFNCNRNTLFHGKKASQGRALEQNCNIPVCLQAMGFWLFWGWSAVVGFIIMLQLVETPMEFCLQLSYTQLFTLRTR</sequence>
<reference evidence="2 3" key="1">
    <citation type="submission" date="2024-01" db="EMBL/GenBank/DDBJ databases">
        <title>The genomes of 5 underutilized Papilionoideae crops provide insights into root nodulation and disease resistanc.</title>
        <authorList>
            <person name="Jiang F."/>
        </authorList>
    </citation>
    <scope>NUCLEOTIDE SEQUENCE [LARGE SCALE GENOMIC DNA]</scope>
    <source>
        <strain evidence="2">DUOXIRENSHENG_FW03</strain>
        <tissue evidence="2">Leaves</tissue>
    </source>
</reference>
<gene>
    <name evidence="2" type="ORF">VNO78_23400</name>
</gene>
<evidence type="ECO:0000313" key="2">
    <source>
        <dbReference type="EMBL" id="KAK7388579.1"/>
    </source>
</evidence>
<accession>A0AAN9S335</accession>